<keyword evidence="2" id="KW-0349">Heme</keyword>
<accession>A0ABQ2K793</accession>
<dbReference type="PANTHER" id="PTHR46696">
    <property type="entry name" value="P450, PUTATIVE (EUROFUNG)-RELATED"/>
    <property type="match status" value="1"/>
</dbReference>
<protein>
    <submittedName>
        <fullName evidence="7">Cytochrome P450</fullName>
    </submittedName>
</protein>
<evidence type="ECO:0000313" key="8">
    <source>
        <dbReference type="Proteomes" id="UP000658127"/>
    </source>
</evidence>
<keyword evidence="4" id="KW-0560">Oxidoreductase</keyword>
<name>A0ABQ2K793_9NOCA</name>
<comment type="caution">
    <text evidence="7">The sequence shown here is derived from an EMBL/GenBank/DDBJ whole genome shotgun (WGS) entry which is preliminary data.</text>
</comment>
<dbReference type="InterPro" id="IPR036396">
    <property type="entry name" value="Cyt_P450_sf"/>
</dbReference>
<dbReference type="SUPFAM" id="SSF48264">
    <property type="entry name" value="Cytochrome P450"/>
    <property type="match status" value="1"/>
</dbReference>
<dbReference type="PANTHER" id="PTHR46696:SF1">
    <property type="entry name" value="CYTOCHROME P450 YJIB-RELATED"/>
    <property type="match status" value="1"/>
</dbReference>
<dbReference type="PRINTS" id="PR00359">
    <property type="entry name" value="BP450"/>
</dbReference>
<gene>
    <name evidence="7" type="ORF">GCM10011610_12890</name>
</gene>
<keyword evidence="8" id="KW-1185">Reference proteome</keyword>
<dbReference type="InterPro" id="IPR001128">
    <property type="entry name" value="Cyt_P450"/>
</dbReference>
<sequence length="386" mass="41661">MNLDPVLEEVRRSGRIAKLQLPHGVPCWVVTGYEDARTVYSSKAFTRTGMANDTAPRLTAGLLLQGAIGSQDDDVHLKLRRAIMRELNAERVSRLRISAESIMTELLDAQVAGGGGDFVSEIARPFAVRVLCELLGVPPSDQGQLINWVGLLLAADGVDPAAVGAAATEAGQYIVGLIRRRRVEPGDDLVSAFADRSSGLDTREAATIVFALVMGGFETTAHMLSKMVLRLLVQQELWRTLRARPDLVPSAVEELLRTISVAGGEGIPWMVREPVTLAGVDMLPGDYVLPAVGAANLDSRVFDAPEEVQLDRNGKTHLTFGYASHFCVGAPIARMELEVALSALIASHPDIGLAVEPAEVRWRSGSAVWELESLPLRFNAVAEFAR</sequence>
<keyword evidence="3" id="KW-0479">Metal-binding</keyword>
<evidence type="ECO:0000313" key="7">
    <source>
        <dbReference type="EMBL" id="GGN72003.1"/>
    </source>
</evidence>
<reference evidence="8" key="1">
    <citation type="journal article" date="2019" name="Int. J. Syst. Evol. Microbiol.">
        <title>The Global Catalogue of Microorganisms (GCM) 10K type strain sequencing project: providing services to taxonomists for standard genome sequencing and annotation.</title>
        <authorList>
            <consortium name="The Broad Institute Genomics Platform"/>
            <consortium name="The Broad Institute Genome Sequencing Center for Infectious Disease"/>
            <person name="Wu L."/>
            <person name="Ma J."/>
        </authorList>
    </citation>
    <scope>NUCLEOTIDE SEQUENCE [LARGE SCALE GENOMIC DNA]</scope>
    <source>
        <strain evidence="8">CGMCC 4.7329</strain>
    </source>
</reference>
<dbReference type="PRINTS" id="PR00385">
    <property type="entry name" value="P450"/>
</dbReference>
<proteinExistence type="inferred from homology"/>
<dbReference type="EMBL" id="BMNE01000001">
    <property type="protein sequence ID" value="GGN72003.1"/>
    <property type="molecule type" value="Genomic_DNA"/>
</dbReference>
<comment type="similarity">
    <text evidence="1">Belongs to the cytochrome P450 family.</text>
</comment>
<evidence type="ECO:0000256" key="5">
    <source>
        <dbReference type="ARBA" id="ARBA00023004"/>
    </source>
</evidence>
<evidence type="ECO:0000256" key="6">
    <source>
        <dbReference type="ARBA" id="ARBA00023033"/>
    </source>
</evidence>
<organism evidence="7 8">
    <name type="scientific">Nocardia rhizosphaerihabitans</name>
    <dbReference type="NCBI Taxonomy" id="1691570"/>
    <lineage>
        <taxon>Bacteria</taxon>
        <taxon>Bacillati</taxon>
        <taxon>Actinomycetota</taxon>
        <taxon>Actinomycetes</taxon>
        <taxon>Mycobacteriales</taxon>
        <taxon>Nocardiaceae</taxon>
        <taxon>Nocardia</taxon>
    </lineage>
</organism>
<keyword evidence="6" id="KW-0503">Monooxygenase</keyword>
<dbReference type="InterPro" id="IPR002397">
    <property type="entry name" value="Cyt_P450_B"/>
</dbReference>
<evidence type="ECO:0000256" key="1">
    <source>
        <dbReference type="ARBA" id="ARBA00010617"/>
    </source>
</evidence>
<evidence type="ECO:0000256" key="4">
    <source>
        <dbReference type="ARBA" id="ARBA00023002"/>
    </source>
</evidence>
<dbReference type="Pfam" id="PF00067">
    <property type="entry name" value="p450"/>
    <property type="match status" value="1"/>
</dbReference>
<dbReference type="Proteomes" id="UP000658127">
    <property type="component" value="Unassembled WGS sequence"/>
</dbReference>
<dbReference type="Gene3D" id="1.10.630.10">
    <property type="entry name" value="Cytochrome P450"/>
    <property type="match status" value="1"/>
</dbReference>
<evidence type="ECO:0000256" key="3">
    <source>
        <dbReference type="ARBA" id="ARBA00022723"/>
    </source>
</evidence>
<evidence type="ECO:0000256" key="2">
    <source>
        <dbReference type="ARBA" id="ARBA00022617"/>
    </source>
</evidence>
<keyword evidence="5" id="KW-0408">Iron</keyword>